<evidence type="ECO:0000256" key="5">
    <source>
        <dbReference type="ARBA" id="ARBA00023027"/>
    </source>
</evidence>
<keyword evidence="5" id="KW-0520">NAD</keyword>
<name>A0A9P0DVB9_PHACE</name>
<keyword evidence="4 6" id="KW-0560">Oxidoreductase</keyword>
<feature type="domain" description="Lactate/malate dehydrogenase N-terminal" evidence="7">
    <location>
        <begin position="30"/>
        <end position="172"/>
    </location>
</feature>
<proteinExistence type="inferred from homology"/>
<dbReference type="EMBL" id="OU896712">
    <property type="protein sequence ID" value="CAH1173588.1"/>
    <property type="molecule type" value="Genomic_DNA"/>
</dbReference>
<dbReference type="InterPro" id="IPR001236">
    <property type="entry name" value="Lactate/malate_DH_N"/>
</dbReference>
<evidence type="ECO:0000313" key="9">
    <source>
        <dbReference type="EMBL" id="CAH1173588.1"/>
    </source>
</evidence>
<dbReference type="EC" id="1.1.1.37" evidence="1"/>
<evidence type="ECO:0000256" key="2">
    <source>
        <dbReference type="ARBA" id="ARBA00016075"/>
    </source>
</evidence>
<evidence type="ECO:0000256" key="3">
    <source>
        <dbReference type="ARBA" id="ARBA00022532"/>
    </source>
</evidence>
<dbReference type="Gene3D" id="3.40.50.720">
    <property type="entry name" value="NAD(P)-binding Rossmann-like Domain"/>
    <property type="match status" value="1"/>
</dbReference>
<evidence type="ECO:0000259" key="8">
    <source>
        <dbReference type="Pfam" id="PF02866"/>
    </source>
</evidence>
<dbReference type="GO" id="GO:0006099">
    <property type="term" value="P:tricarboxylic acid cycle"/>
    <property type="evidence" value="ECO:0007669"/>
    <property type="project" value="UniProtKB-KW"/>
</dbReference>
<dbReference type="GO" id="GO:0030060">
    <property type="term" value="F:L-malate dehydrogenase (NAD+) activity"/>
    <property type="evidence" value="ECO:0007669"/>
    <property type="project" value="UniProtKB-EC"/>
</dbReference>
<dbReference type="AlphaFoldDB" id="A0A9P0DVB9"/>
<protein>
    <recommendedName>
        <fullName evidence="2">Malate dehydrogenase, mitochondrial</fullName>
        <ecNumber evidence="1">1.1.1.37</ecNumber>
    </recommendedName>
</protein>
<evidence type="ECO:0000256" key="4">
    <source>
        <dbReference type="ARBA" id="ARBA00023002"/>
    </source>
</evidence>
<dbReference type="SUPFAM" id="SSF56327">
    <property type="entry name" value="LDH C-terminal domain-like"/>
    <property type="match status" value="1"/>
</dbReference>
<evidence type="ECO:0000256" key="6">
    <source>
        <dbReference type="RuleBase" id="RU003369"/>
    </source>
</evidence>
<comment type="similarity">
    <text evidence="6">Belongs to the LDH/MDH superfamily.</text>
</comment>
<dbReference type="Pfam" id="PF00056">
    <property type="entry name" value="Ldh_1_N"/>
    <property type="match status" value="1"/>
</dbReference>
<dbReference type="Gene3D" id="3.90.110.10">
    <property type="entry name" value="Lactate dehydrogenase/glycoside hydrolase, family 4, C-terminal"/>
    <property type="match status" value="1"/>
</dbReference>
<sequence length="367" mass="40106">MFPTRIPLFIKKTVFSANARFSSSNSSSIVTILDASCKLGKNLALLLKQSPLIGELRLYDKNRNICAIAEDLSHIDTRTKVKSFGGRPVLKHAVMDANIVVTIGGCKESIRETPKQMFERNVDDVRLAALHMIEFNPKGIFCITKPPIEAMVPLVTEEYKKAGVYDSRKIIGITSVASMRANSHVAVNTGKNASDIVCPIVGGLSSDCVVAVLSQVRPKGLNVTGRGGLQKCIGNSEDDVLKLYADCGTVCLTPALAISRFVNTLLKALQGETNCVECAFVRQTGHIGQFLPYMTSIVRLGRHGILSSHMPKVNGEESHLLKKYSVIIKEHIRLGETFVTGEAIENKEEELVPFGTDKNTKPVQQRV</sequence>
<dbReference type="GO" id="GO:0005739">
    <property type="term" value="C:mitochondrion"/>
    <property type="evidence" value="ECO:0007669"/>
    <property type="project" value="TreeGrafter"/>
</dbReference>
<keyword evidence="3" id="KW-0816">Tricarboxylic acid cycle</keyword>
<accession>A0A9P0DVB9</accession>
<dbReference type="InterPro" id="IPR022383">
    <property type="entry name" value="Lactate/malate_DH_C"/>
</dbReference>
<evidence type="ECO:0000313" key="10">
    <source>
        <dbReference type="Proteomes" id="UP001153737"/>
    </source>
</evidence>
<dbReference type="SUPFAM" id="SSF51735">
    <property type="entry name" value="NAD(P)-binding Rossmann-fold domains"/>
    <property type="match status" value="1"/>
</dbReference>
<dbReference type="PANTHER" id="PTHR11540">
    <property type="entry name" value="MALATE AND LACTATE DEHYDROGENASE"/>
    <property type="match status" value="1"/>
</dbReference>
<feature type="domain" description="Lactate/malate dehydrogenase C-terminal" evidence="8">
    <location>
        <begin position="176"/>
        <end position="338"/>
    </location>
</feature>
<dbReference type="Proteomes" id="UP001153737">
    <property type="component" value="Chromosome 6"/>
</dbReference>
<dbReference type="PANTHER" id="PTHR11540:SF16">
    <property type="entry name" value="MALATE DEHYDROGENASE, MITOCHONDRIAL"/>
    <property type="match status" value="1"/>
</dbReference>
<reference evidence="9" key="1">
    <citation type="submission" date="2022-01" db="EMBL/GenBank/DDBJ databases">
        <authorList>
            <person name="King R."/>
        </authorList>
    </citation>
    <scope>NUCLEOTIDE SEQUENCE</scope>
</reference>
<keyword evidence="10" id="KW-1185">Reference proteome</keyword>
<dbReference type="InterPro" id="IPR036291">
    <property type="entry name" value="NAD(P)-bd_dom_sf"/>
</dbReference>
<evidence type="ECO:0000259" key="7">
    <source>
        <dbReference type="Pfam" id="PF00056"/>
    </source>
</evidence>
<gene>
    <name evidence="9" type="ORF">PHAECO_LOCUS10332</name>
</gene>
<reference evidence="9" key="2">
    <citation type="submission" date="2022-10" db="EMBL/GenBank/DDBJ databases">
        <authorList>
            <consortium name="ENA_rothamsted_submissions"/>
            <consortium name="culmorum"/>
            <person name="King R."/>
        </authorList>
    </citation>
    <scope>NUCLEOTIDE SEQUENCE</scope>
</reference>
<dbReference type="OrthoDB" id="6626850at2759"/>
<evidence type="ECO:0000256" key="1">
    <source>
        <dbReference type="ARBA" id="ARBA00012995"/>
    </source>
</evidence>
<dbReference type="Pfam" id="PF02866">
    <property type="entry name" value="Ldh_1_C"/>
    <property type="match status" value="1"/>
</dbReference>
<dbReference type="InterPro" id="IPR015955">
    <property type="entry name" value="Lactate_DH/Glyco_Ohase_4_C"/>
</dbReference>
<organism evidence="9 10">
    <name type="scientific">Phaedon cochleariae</name>
    <name type="common">Mustard beetle</name>
    <dbReference type="NCBI Taxonomy" id="80249"/>
    <lineage>
        <taxon>Eukaryota</taxon>
        <taxon>Metazoa</taxon>
        <taxon>Ecdysozoa</taxon>
        <taxon>Arthropoda</taxon>
        <taxon>Hexapoda</taxon>
        <taxon>Insecta</taxon>
        <taxon>Pterygota</taxon>
        <taxon>Neoptera</taxon>
        <taxon>Endopterygota</taxon>
        <taxon>Coleoptera</taxon>
        <taxon>Polyphaga</taxon>
        <taxon>Cucujiformia</taxon>
        <taxon>Chrysomeloidea</taxon>
        <taxon>Chrysomelidae</taxon>
        <taxon>Chrysomelinae</taxon>
        <taxon>Chrysomelini</taxon>
        <taxon>Phaedon</taxon>
    </lineage>
</organism>